<reference evidence="12" key="1">
    <citation type="submission" date="2025-08" db="UniProtKB">
        <authorList>
            <consortium name="RefSeq"/>
        </authorList>
    </citation>
    <scope>IDENTIFICATION</scope>
</reference>
<keyword evidence="7" id="KW-0325">Glycoprotein</keyword>
<evidence type="ECO:0000256" key="4">
    <source>
        <dbReference type="ARBA" id="ARBA00022729"/>
    </source>
</evidence>
<dbReference type="Proteomes" id="UP001652580">
    <property type="component" value="Chromosome 17"/>
</dbReference>
<keyword evidence="11" id="KW-1185">Reference proteome</keyword>
<dbReference type="PANTHER" id="PTHR32217">
    <property type="entry name" value="LYMPHOCYTE ANTIGEN 6H"/>
    <property type="match status" value="1"/>
</dbReference>
<dbReference type="Gene3D" id="2.10.60.10">
    <property type="entry name" value="CD59"/>
    <property type="match status" value="1"/>
</dbReference>
<evidence type="ECO:0000313" key="12">
    <source>
        <dbReference type="RefSeq" id="XP_028025114.2"/>
    </source>
</evidence>
<keyword evidence="4" id="KW-0732">Signal</keyword>
<keyword evidence="3" id="KW-0336">GPI-anchor</keyword>
<evidence type="ECO:0000256" key="8">
    <source>
        <dbReference type="ARBA" id="ARBA00023288"/>
    </source>
</evidence>
<sequence>MGGGDGDGPDKASFSAPPPPPAPLQAEPSGVMGEPVLVLWALLASLGCAGGATEPGENLSCYQCFKATSREFCAPAACASTDRVCVSHAVTITLRLRVGILLSKHCAPRCPNANMKSEWSSGPGMLGKIVRQCCSRSLCNRAPAPQEGPWALPRGFLLQAGLGLLWVLL</sequence>
<organism evidence="11 12">
    <name type="scientific">Balaenoptera acutorostrata</name>
    <name type="common">Common minke whale</name>
    <name type="synonym">Balaena rostrata</name>
    <dbReference type="NCBI Taxonomy" id="9767"/>
    <lineage>
        <taxon>Eukaryota</taxon>
        <taxon>Metazoa</taxon>
        <taxon>Chordata</taxon>
        <taxon>Craniata</taxon>
        <taxon>Vertebrata</taxon>
        <taxon>Euteleostomi</taxon>
        <taxon>Mammalia</taxon>
        <taxon>Eutheria</taxon>
        <taxon>Laurasiatheria</taxon>
        <taxon>Artiodactyla</taxon>
        <taxon>Whippomorpha</taxon>
        <taxon>Cetacea</taxon>
        <taxon>Mysticeti</taxon>
        <taxon>Balaenopteridae</taxon>
        <taxon>Balaenoptera</taxon>
    </lineage>
</organism>
<keyword evidence="8" id="KW-0449">Lipoprotein</keyword>
<dbReference type="InParanoid" id="A0A452CQ28"/>
<feature type="domain" description="UPAR/Ly6" evidence="10">
    <location>
        <begin position="59"/>
        <end position="153"/>
    </location>
</feature>
<keyword evidence="6" id="KW-1015">Disulfide bond</keyword>
<evidence type="ECO:0000256" key="3">
    <source>
        <dbReference type="ARBA" id="ARBA00022622"/>
    </source>
</evidence>
<dbReference type="SMART" id="SM00134">
    <property type="entry name" value="LU"/>
    <property type="match status" value="1"/>
</dbReference>
<protein>
    <submittedName>
        <fullName evidence="12">Lymphocyte antigen 6L</fullName>
    </submittedName>
</protein>
<dbReference type="AlphaFoldDB" id="A0A452CQ28"/>
<dbReference type="InterPro" id="IPR016054">
    <property type="entry name" value="LY6_UPA_recep-like"/>
</dbReference>
<evidence type="ECO:0000256" key="2">
    <source>
        <dbReference type="ARBA" id="ARBA00022475"/>
    </source>
</evidence>
<evidence type="ECO:0000313" key="11">
    <source>
        <dbReference type="Proteomes" id="UP001652580"/>
    </source>
</evidence>
<evidence type="ECO:0000256" key="7">
    <source>
        <dbReference type="ARBA" id="ARBA00023180"/>
    </source>
</evidence>
<dbReference type="InterPro" id="IPR045860">
    <property type="entry name" value="Snake_toxin-like_sf"/>
</dbReference>
<dbReference type="STRING" id="310752.A0A452CQ28"/>
<dbReference type="GO" id="GO:0005886">
    <property type="term" value="C:plasma membrane"/>
    <property type="evidence" value="ECO:0007669"/>
    <property type="project" value="UniProtKB-SubCell"/>
</dbReference>
<gene>
    <name evidence="12" type="primary">LY6L</name>
</gene>
<accession>A0A452CQ28</accession>
<evidence type="ECO:0000256" key="5">
    <source>
        <dbReference type="ARBA" id="ARBA00023136"/>
    </source>
</evidence>
<comment type="subcellular location">
    <subcellularLocation>
        <location evidence="1">Cell membrane</location>
        <topology evidence="1">Lipid-anchor</topology>
        <topology evidence="1">GPI-anchor</topology>
    </subcellularLocation>
</comment>
<feature type="region of interest" description="Disordered" evidence="9">
    <location>
        <begin position="1"/>
        <end position="28"/>
    </location>
</feature>
<dbReference type="RefSeq" id="XP_028025114.2">
    <property type="nucleotide sequence ID" value="XM_028169313.2"/>
</dbReference>
<keyword evidence="2" id="KW-1003">Cell membrane</keyword>
<evidence type="ECO:0000256" key="6">
    <source>
        <dbReference type="ARBA" id="ARBA00023157"/>
    </source>
</evidence>
<evidence type="ECO:0000259" key="10">
    <source>
        <dbReference type="SMART" id="SM00134"/>
    </source>
</evidence>
<dbReference type="InterPro" id="IPR051445">
    <property type="entry name" value="LY6H/LY6L_nAChR_modulators"/>
</dbReference>
<dbReference type="GO" id="GO:0098552">
    <property type="term" value="C:side of membrane"/>
    <property type="evidence" value="ECO:0007669"/>
    <property type="project" value="UniProtKB-KW"/>
</dbReference>
<dbReference type="SUPFAM" id="SSF57302">
    <property type="entry name" value="Snake toxin-like"/>
    <property type="match status" value="1"/>
</dbReference>
<evidence type="ECO:0000256" key="1">
    <source>
        <dbReference type="ARBA" id="ARBA00004609"/>
    </source>
</evidence>
<dbReference type="Pfam" id="PF00021">
    <property type="entry name" value="UPAR_LY6"/>
    <property type="match status" value="1"/>
</dbReference>
<dbReference type="GeneID" id="114239249"/>
<dbReference type="CDD" id="cd23551">
    <property type="entry name" value="TFP_LU_ECD_Ly6L"/>
    <property type="match status" value="1"/>
</dbReference>
<evidence type="ECO:0000256" key="9">
    <source>
        <dbReference type="SAM" id="MobiDB-lite"/>
    </source>
</evidence>
<name>A0A452CQ28_BALAC</name>
<keyword evidence="5" id="KW-0472">Membrane</keyword>
<proteinExistence type="predicted"/>
<dbReference type="PANTHER" id="PTHR32217:SF2">
    <property type="entry name" value="LYMPHOCYTE ANTIGEN 6L"/>
    <property type="match status" value="1"/>
</dbReference>